<evidence type="ECO:0008006" key="3">
    <source>
        <dbReference type="Google" id="ProtNLM"/>
    </source>
</evidence>
<dbReference type="PANTHER" id="PTHR47785">
    <property type="entry name" value="ZN(II)2CYS6 TRANSCRIPTION FACTOR (EUROFUNG)-RELATED-RELATED"/>
    <property type="match status" value="1"/>
</dbReference>
<dbReference type="Proteomes" id="UP001610335">
    <property type="component" value="Unassembled WGS sequence"/>
</dbReference>
<dbReference type="EMBL" id="JBFXLS010000009">
    <property type="protein sequence ID" value="KAL2831564.1"/>
    <property type="molecule type" value="Genomic_DNA"/>
</dbReference>
<keyword evidence="2" id="KW-1185">Reference proteome</keyword>
<name>A0ABR4IUY0_9EURO</name>
<dbReference type="InterPro" id="IPR053181">
    <property type="entry name" value="EcdB-like_regulator"/>
</dbReference>
<protein>
    <recommendedName>
        <fullName evidence="3">Transcription factor domain-containing protein</fullName>
    </recommendedName>
</protein>
<comment type="caution">
    <text evidence="1">The sequence shown here is derived from an EMBL/GenBank/DDBJ whole genome shotgun (WGS) entry which is preliminary data.</text>
</comment>
<sequence>MDPRRTAASGSECGTPAEESIYWSCWKSERELRWELGLPDFSSGLSLGPPQRFPSVPLTNDNQMLRAWYFYLSEISLWRLEAEARKDITICLSQEQQQNGASPHLLSRLTEFSESCRQQLVEWRNSLPLILSISDTEPSTTDTDVLKFVLRGRTTYVNELITWPFIIYALNGREMVPAARALVAKGLDAHLGRLTTNMPGFYHRHHGTWLLIRTSARSACILVAAARTPIRDLLPVGWQEAVEATIEMLYFWRTEVETIEETAIFLRFIMAELGELY</sequence>
<evidence type="ECO:0000313" key="1">
    <source>
        <dbReference type="EMBL" id="KAL2831564.1"/>
    </source>
</evidence>
<dbReference type="PANTHER" id="PTHR47785:SF5">
    <property type="entry name" value="ZN(II)2CYS6 TRANSCRIPTION FACTOR (EUROFUNG)"/>
    <property type="match status" value="1"/>
</dbReference>
<proteinExistence type="predicted"/>
<accession>A0ABR4IUY0</accession>
<evidence type="ECO:0000313" key="2">
    <source>
        <dbReference type="Proteomes" id="UP001610335"/>
    </source>
</evidence>
<reference evidence="1 2" key="1">
    <citation type="submission" date="2024-07" db="EMBL/GenBank/DDBJ databases">
        <title>Section-level genome sequencing and comparative genomics of Aspergillus sections Usti and Cavernicolus.</title>
        <authorList>
            <consortium name="Lawrence Berkeley National Laboratory"/>
            <person name="Nybo J.L."/>
            <person name="Vesth T.C."/>
            <person name="Theobald S."/>
            <person name="Frisvad J.C."/>
            <person name="Larsen T.O."/>
            <person name="Kjaerboelling I."/>
            <person name="Rothschild-Mancinelli K."/>
            <person name="Lyhne E.K."/>
            <person name="Kogle M.E."/>
            <person name="Barry K."/>
            <person name="Clum A."/>
            <person name="Na H."/>
            <person name="Ledsgaard L."/>
            <person name="Lin J."/>
            <person name="Lipzen A."/>
            <person name="Kuo A."/>
            <person name="Riley R."/>
            <person name="Mondo S."/>
            <person name="LaButti K."/>
            <person name="Haridas S."/>
            <person name="Pangalinan J."/>
            <person name="Salamov A.A."/>
            <person name="Simmons B.A."/>
            <person name="Magnuson J.K."/>
            <person name="Chen J."/>
            <person name="Drula E."/>
            <person name="Henrissat B."/>
            <person name="Wiebenga A."/>
            <person name="Lubbers R.J."/>
            <person name="Gomes A.C."/>
            <person name="Makela M.R."/>
            <person name="Stajich J."/>
            <person name="Grigoriev I.V."/>
            <person name="Mortensen U.H."/>
            <person name="De vries R.P."/>
            <person name="Baker S.E."/>
            <person name="Andersen M.R."/>
        </authorList>
    </citation>
    <scope>NUCLEOTIDE SEQUENCE [LARGE SCALE GENOMIC DNA]</scope>
    <source>
        <strain evidence="1 2">CBS 600.67</strain>
    </source>
</reference>
<organism evidence="1 2">
    <name type="scientific">Aspergillus cavernicola</name>
    <dbReference type="NCBI Taxonomy" id="176166"/>
    <lineage>
        <taxon>Eukaryota</taxon>
        <taxon>Fungi</taxon>
        <taxon>Dikarya</taxon>
        <taxon>Ascomycota</taxon>
        <taxon>Pezizomycotina</taxon>
        <taxon>Eurotiomycetes</taxon>
        <taxon>Eurotiomycetidae</taxon>
        <taxon>Eurotiales</taxon>
        <taxon>Aspergillaceae</taxon>
        <taxon>Aspergillus</taxon>
        <taxon>Aspergillus subgen. Nidulantes</taxon>
    </lineage>
</organism>
<dbReference type="CDD" id="cd12148">
    <property type="entry name" value="fungal_TF_MHR"/>
    <property type="match status" value="1"/>
</dbReference>
<gene>
    <name evidence="1" type="ORF">BDW59DRAFT_140292</name>
</gene>